<dbReference type="OrthoDB" id="290678at2"/>
<protein>
    <recommendedName>
        <fullName evidence="1">MoxR-vWA-beta-propeller ternary system domain-containing protein</fullName>
    </recommendedName>
</protein>
<feature type="domain" description="MoxR-vWA-beta-propeller ternary system" evidence="1">
    <location>
        <begin position="15"/>
        <end position="240"/>
    </location>
</feature>
<evidence type="ECO:0000313" key="3">
    <source>
        <dbReference type="Proteomes" id="UP000315750"/>
    </source>
</evidence>
<dbReference type="AlphaFoldDB" id="A0A518AUE2"/>
<dbReference type="Proteomes" id="UP000315750">
    <property type="component" value="Chromosome"/>
</dbReference>
<reference evidence="2 3" key="1">
    <citation type="submission" date="2019-02" db="EMBL/GenBank/DDBJ databases">
        <title>Deep-cultivation of Planctomycetes and their phenomic and genomic characterization uncovers novel biology.</title>
        <authorList>
            <person name="Wiegand S."/>
            <person name="Jogler M."/>
            <person name="Boedeker C."/>
            <person name="Pinto D."/>
            <person name="Vollmers J."/>
            <person name="Rivas-Marin E."/>
            <person name="Kohn T."/>
            <person name="Peeters S.H."/>
            <person name="Heuer A."/>
            <person name="Rast P."/>
            <person name="Oberbeckmann S."/>
            <person name="Bunk B."/>
            <person name="Jeske O."/>
            <person name="Meyerdierks A."/>
            <person name="Storesund J.E."/>
            <person name="Kallscheuer N."/>
            <person name="Luecker S."/>
            <person name="Lage O.M."/>
            <person name="Pohl T."/>
            <person name="Merkel B.J."/>
            <person name="Hornburger P."/>
            <person name="Mueller R.-W."/>
            <person name="Bruemmer F."/>
            <person name="Labrenz M."/>
            <person name="Spormann A.M."/>
            <person name="Op den Camp H."/>
            <person name="Overmann J."/>
            <person name="Amann R."/>
            <person name="Jetten M.S.M."/>
            <person name="Mascher T."/>
            <person name="Medema M.H."/>
            <person name="Devos D.P."/>
            <person name="Kaster A.-K."/>
            <person name="Ovreas L."/>
            <person name="Rohde M."/>
            <person name="Galperin M.Y."/>
            <person name="Jogler C."/>
        </authorList>
    </citation>
    <scope>NUCLEOTIDE SEQUENCE [LARGE SCALE GENOMIC DNA]</scope>
    <source>
        <strain evidence="2 3">Pan181</strain>
    </source>
</reference>
<sequence length="249" mass="27304">MAQLGRTEVMPGWYACLPTKGAIHLSPLCHHSRVEVLADDATCCWVRGAELDPPVEQVLRSILGCRMFRALPDGQLVPLGKSVPQGYAPEGAWTPLSRWLTVELPTRRFAAKVPGRVNIQLVRCEQMQPAALVCVSRREWLNYVVTAPQVRLDRLQFATSSDSTLIAGHPLPPLNGTYYWVRVGVAAPVGYHWSPAVDAEVLSLVLQLKSDDIALLQPNGSCSVVKSDEFVRASRSAVRLTEGVDDARA</sequence>
<evidence type="ECO:0000313" key="2">
    <source>
        <dbReference type="EMBL" id="QDU58344.1"/>
    </source>
</evidence>
<gene>
    <name evidence="2" type="ORF">Pan181_45780</name>
</gene>
<dbReference type="RefSeq" id="WP_145250148.1">
    <property type="nucleotide sequence ID" value="NZ_CP036278.1"/>
</dbReference>
<keyword evidence="3" id="KW-1185">Reference proteome</keyword>
<dbReference type="Pfam" id="PF19918">
    <property type="entry name" value="bpX2"/>
    <property type="match status" value="1"/>
</dbReference>
<dbReference type="InterPro" id="IPR045552">
    <property type="entry name" value="bpX2"/>
</dbReference>
<accession>A0A518AUE2</accession>
<organism evidence="2 3">
    <name type="scientific">Aeoliella mucimassa</name>
    <dbReference type="NCBI Taxonomy" id="2527972"/>
    <lineage>
        <taxon>Bacteria</taxon>
        <taxon>Pseudomonadati</taxon>
        <taxon>Planctomycetota</taxon>
        <taxon>Planctomycetia</taxon>
        <taxon>Pirellulales</taxon>
        <taxon>Lacipirellulaceae</taxon>
        <taxon>Aeoliella</taxon>
    </lineage>
</organism>
<dbReference type="EMBL" id="CP036278">
    <property type="protein sequence ID" value="QDU58344.1"/>
    <property type="molecule type" value="Genomic_DNA"/>
</dbReference>
<dbReference type="KEGG" id="amuc:Pan181_45780"/>
<evidence type="ECO:0000259" key="1">
    <source>
        <dbReference type="Pfam" id="PF19918"/>
    </source>
</evidence>
<name>A0A518AUE2_9BACT</name>
<proteinExistence type="predicted"/>